<dbReference type="InterPro" id="IPR036271">
    <property type="entry name" value="Tet_transcr_reg_TetR-rel_C_sf"/>
</dbReference>
<evidence type="ECO:0000256" key="1">
    <source>
        <dbReference type="ARBA" id="ARBA00023015"/>
    </source>
</evidence>
<gene>
    <name evidence="6" type="ORF">F3087_42650</name>
</gene>
<keyword evidence="1" id="KW-0805">Transcription regulation</keyword>
<dbReference type="InterPro" id="IPR025996">
    <property type="entry name" value="MT1864/Rv1816-like_C"/>
</dbReference>
<dbReference type="GO" id="GO:0003700">
    <property type="term" value="F:DNA-binding transcription factor activity"/>
    <property type="evidence" value="ECO:0007669"/>
    <property type="project" value="TreeGrafter"/>
</dbReference>
<dbReference type="PANTHER" id="PTHR30055">
    <property type="entry name" value="HTH-TYPE TRANSCRIPTIONAL REGULATOR RUTR"/>
    <property type="match status" value="1"/>
</dbReference>
<name>A0A5N0DVX0_9NOCA</name>
<dbReference type="PANTHER" id="PTHR30055:SF220">
    <property type="entry name" value="TETR-FAMILY REGULATORY PROTEIN"/>
    <property type="match status" value="1"/>
</dbReference>
<dbReference type="InterPro" id="IPR009057">
    <property type="entry name" value="Homeodomain-like_sf"/>
</dbReference>
<accession>A0A5N0DVX0</accession>
<feature type="domain" description="HTH tetR-type" evidence="5">
    <location>
        <begin position="9"/>
        <end position="69"/>
    </location>
</feature>
<protein>
    <submittedName>
        <fullName evidence="6">TetR/AcrR family transcriptional regulator</fullName>
    </submittedName>
</protein>
<dbReference type="Gene3D" id="1.10.357.10">
    <property type="entry name" value="Tetracycline Repressor, domain 2"/>
    <property type="match status" value="1"/>
</dbReference>
<dbReference type="Pfam" id="PF13305">
    <property type="entry name" value="TetR_C_33"/>
    <property type="match status" value="1"/>
</dbReference>
<evidence type="ECO:0000256" key="2">
    <source>
        <dbReference type="ARBA" id="ARBA00023125"/>
    </source>
</evidence>
<dbReference type="OrthoDB" id="3173376at2"/>
<keyword evidence="2 4" id="KW-0238">DNA-binding</keyword>
<dbReference type="AlphaFoldDB" id="A0A5N0DVX0"/>
<proteinExistence type="predicted"/>
<dbReference type="RefSeq" id="WP_150407889.1">
    <property type="nucleotide sequence ID" value="NZ_VXLC01000037.1"/>
</dbReference>
<dbReference type="SUPFAM" id="SSF46689">
    <property type="entry name" value="Homeodomain-like"/>
    <property type="match status" value="1"/>
</dbReference>
<keyword evidence="3" id="KW-0804">Transcription</keyword>
<evidence type="ECO:0000313" key="6">
    <source>
        <dbReference type="EMBL" id="KAA8880104.1"/>
    </source>
</evidence>
<keyword evidence="7" id="KW-1185">Reference proteome</keyword>
<dbReference type="Pfam" id="PF00440">
    <property type="entry name" value="TetR_N"/>
    <property type="match status" value="1"/>
</dbReference>
<feature type="DNA-binding region" description="H-T-H motif" evidence="4">
    <location>
        <begin position="32"/>
        <end position="51"/>
    </location>
</feature>
<evidence type="ECO:0000256" key="4">
    <source>
        <dbReference type="PROSITE-ProRule" id="PRU00335"/>
    </source>
</evidence>
<organism evidence="6 7">
    <name type="scientific">Nocardia colli</name>
    <dbReference type="NCBI Taxonomy" id="2545717"/>
    <lineage>
        <taxon>Bacteria</taxon>
        <taxon>Bacillati</taxon>
        <taxon>Actinomycetota</taxon>
        <taxon>Actinomycetes</taxon>
        <taxon>Mycobacteriales</taxon>
        <taxon>Nocardiaceae</taxon>
        <taxon>Nocardia</taxon>
    </lineage>
</organism>
<dbReference type="Proteomes" id="UP000323876">
    <property type="component" value="Unassembled WGS sequence"/>
</dbReference>
<evidence type="ECO:0000256" key="3">
    <source>
        <dbReference type="ARBA" id="ARBA00023163"/>
    </source>
</evidence>
<dbReference type="InterPro" id="IPR001647">
    <property type="entry name" value="HTH_TetR"/>
</dbReference>
<dbReference type="PROSITE" id="PS50977">
    <property type="entry name" value="HTH_TETR_2"/>
    <property type="match status" value="1"/>
</dbReference>
<sequence>MAKSGYHHGDLRATILAAAADQIASDGVDAVSLRELARRAGVSHAAPAHHFGDRSGVLTALAIEGFELLSAELAQAAGDFREVAVAYIRFAREHPGHFDVMFRHSLLRADDPRLDEARLRSAAALRAGVSVVAPGNAEQQQATQLAAWSLVHGFAALWREGALDNSSLAGDADPEVLARRMLATVRFD</sequence>
<dbReference type="EMBL" id="VXLC01000037">
    <property type="protein sequence ID" value="KAA8880104.1"/>
    <property type="molecule type" value="Genomic_DNA"/>
</dbReference>
<evidence type="ECO:0000313" key="7">
    <source>
        <dbReference type="Proteomes" id="UP000323876"/>
    </source>
</evidence>
<dbReference type="GO" id="GO:0000976">
    <property type="term" value="F:transcription cis-regulatory region binding"/>
    <property type="evidence" value="ECO:0007669"/>
    <property type="project" value="TreeGrafter"/>
</dbReference>
<dbReference type="SUPFAM" id="SSF48498">
    <property type="entry name" value="Tetracyclin repressor-like, C-terminal domain"/>
    <property type="match status" value="1"/>
</dbReference>
<reference evidence="6 7" key="1">
    <citation type="submission" date="2019-09" db="EMBL/GenBank/DDBJ databases">
        <authorList>
            <person name="Wang X."/>
        </authorList>
    </citation>
    <scope>NUCLEOTIDE SEQUENCE [LARGE SCALE GENOMIC DNA]</scope>
    <source>
        <strain evidence="6 7">CICC 11023</strain>
    </source>
</reference>
<comment type="caution">
    <text evidence="6">The sequence shown here is derived from an EMBL/GenBank/DDBJ whole genome shotgun (WGS) entry which is preliminary data.</text>
</comment>
<evidence type="ECO:0000259" key="5">
    <source>
        <dbReference type="PROSITE" id="PS50977"/>
    </source>
</evidence>
<dbReference type="InterPro" id="IPR050109">
    <property type="entry name" value="HTH-type_TetR-like_transc_reg"/>
</dbReference>